<evidence type="ECO:0000256" key="4">
    <source>
        <dbReference type="SAM" id="Phobius"/>
    </source>
</evidence>
<accession>A0A7K1XZM8</accession>
<keyword evidence="2" id="KW-0328">Glycosyltransferase</keyword>
<dbReference type="AlphaFoldDB" id="A0A7K1XZM8"/>
<dbReference type="EMBL" id="WVHS01000002">
    <property type="protein sequence ID" value="MXV15996.1"/>
    <property type="molecule type" value="Genomic_DNA"/>
</dbReference>
<comment type="caution">
    <text evidence="6">The sequence shown here is derived from an EMBL/GenBank/DDBJ whole genome shotgun (WGS) entry which is preliminary data.</text>
</comment>
<organism evidence="6 7">
    <name type="scientific">Hufsiella ginkgonis</name>
    <dbReference type="NCBI Taxonomy" id="2695274"/>
    <lineage>
        <taxon>Bacteria</taxon>
        <taxon>Pseudomonadati</taxon>
        <taxon>Bacteroidota</taxon>
        <taxon>Sphingobacteriia</taxon>
        <taxon>Sphingobacteriales</taxon>
        <taxon>Sphingobacteriaceae</taxon>
        <taxon>Hufsiella</taxon>
    </lineage>
</organism>
<dbReference type="SUPFAM" id="SSF53448">
    <property type="entry name" value="Nucleotide-diphospho-sugar transferases"/>
    <property type="match status" value="1"/>
</dbReference>
<dbReference type="GO" id="GO:0016757">
    <property type="term" value="F:glycosyltransferase activity"/>
    <property type="evidence" value="ECO:0007669"/>
    <property type="project" value="UniProtKB-KW"/>
</dbReference>
<dbReference type="Proteomes" id="UP000451233">
    <property type="component" value="Unassembled WGS sequence"/>
</dbReference>
<evidence type="ECO:0000259" key="5">
    <source>
        <dbReference type="Pfam" id="PF00535"/>
    </source>
</evidence>
<evidence type="ECO:0000256" key="2">
    <source>
        <dbReference type="ARBA" id="ARBA00022676"/>
    </source>
</evidence>
<evidence type="ECO:0000313" key="6">
    <source>
        <dbReference type="EMBL" id="MXV15996.1"/>
    </source>
</evidence>
<keyword evidence="3 6" id="KW-0808">Transferase</keyword>
<name>A0A7K1XZM8_9SPHI</name>
<gene>
    <name evidence="6" type="ORF">GS398_11835</name>
</gene>
<dbReference type="PANTHER" id="PTHR43630">
    <property type="entry name" value="POLY-BETA-1,6-N-ACETYL-D-GLUCOSAMINE SYNTHASE"/>
    <property type="match status" value="1"/>
</dbReference>
<dbReference type="InterPro" id="IPR029044">
    <property type="entry name" value="Nucleotide-diphossugar_trans"/>
</dbReference>
<feature type="transmembrane region" description="Helical" evidence="4">
    <location>
        <begin position="294"/>
        <end position="312"/>
    </location>
</feature>
<feature type="transmembrane region" description="Helical" evidence="4">
    <location>
        <begin position="324"/>
        <end position="347"/>
    </location>
</feature>
<sequence>MQLYFILVIHQKLRAKAPAEPLFESVLPVSVIICARNEDANLQANLPLVLEQRYDDFEVVVVNDCSSDESEMTLKAFTERYPQLRVVTIDEHKRYKHGKKFAVTLGIKAARYDHLLFTDADCKPASPNWIALMASKFRHGESIVLGYSPYMAEGGFLNRLIRFETWYTAMNYLSFSLAGNPYMGVGRNLAYTKSLFFKGKGFASHMHIQSGDDDLFVNQHANGLNTVIEISPDAHTWSEPKHSFSALMRQKIRHQGAGGAYRREHKRILAAQAASGLLFYVSLACLIVLKAQWWVLLPVYAVRLLAQLWVYLPVFKKLRYSDLAWWLPLFDLIYYFYLFALTFISLFKKKIQWK</sequence>
<dbReference type="PANTHER" id="PTHR43630:SF1">
    <property type="entry name" value="POLY-BETA-1,6-N-ACETYL-D-GLUCOSAMINE SYNTHASE"/>
    <property type="match status" value="1"/>
</dbReference>
<proteinExistence type="inferred from homology"/>
<keyword evidence="4" id="KW-0472">Membrane</keyword>
<dbReference type="Gene3D" id="3.90.550.10">
    <property type="entry name" value="Spore Coat Polysaccharide Biosynthesis Protein SpsA, Chain A"/>
    <property type="match status" value="1"/>
</dbReference>
<reference evidence="6 7" key="1">
    <citation type="submission" date="2019-11" db="EMBL/GenBank/DDBJ databases">
        <title>Pedobacter sp. HMF7056 Genome sequencing and assembly.</title>
        <authorList>
            <person name="Kang H."/>
            <person name="Kim H."/>
            <person name="Joh K."/>
        </authorList>
    </citation>
    <scope>NUCLEOTIDE SEQUENCE [LARGE SCALE GENOMIC DNA]</scope>
    <source>
        <strain evidence="6 7">HMF7056</strain>
    </source>
</reference>
<feature type="domain" description="Glycosyltransferase 2-like" evidence="5">
    <location>
        <begin position="30"/>
        <end position="188"/>
    </location>
</feature>
<dbReference type="Pfam" id="PF00535">
    <property type="entry name" value="Glycos_transf_2"/>
    <property type="match status" value="1"/>
</dbReference>
<protein>
    <submittedName>
        <fullName evidence="6">Glycosyltransferase</fullName>
    </submittedName>
</protein>
<keyword evidence="4" id="KW-0812">Transmembrane</keyword>
<keyword evidence="4" id="KW-1133">Transmembrane helix</keyword>
<evidence type="ECO:0000313" key="7">
    <source>
        <dbReference type="Proteomes" id="UP000451233"/>
    </source>
</evidence>
<dbReference type="InterPro" id="IPR001173">
    <property type="entry name" value="Glyco_trans_2-like"/>
</dbReference>
<comment type="similarity">
    <text evidence="1">Belongs to the glycosyltransferase 2 family.</text>
</comment>
<evidence type="ECO:0000256" key="3">
    <source>
        <dbReference type="ARBA" id="ARBA00022679"/>
    </source>
</evidence>
<feature type="transmembrane region" description="Helical" evidence="4">
    <location>
        <begin position="269"/>
        <end position="289"/>
    </location>
</feature>
<evidence type="ECO:0000256" key="1">
    <source>
        <dbReference type="ARBA" id="ARBA00006739"/>
    </source>
</evidence>
<keyword evidence="7" id="KW-1185">Reference proteome</keyword>